<comment type="subcellular location">
    <subcellularLocation>
        <location evidence="1">Cell membrane</location>
        <topology evidence="1">Multi-pass membrane protein</topology>
    </subcellularLocation>
</comment>
<dbReference type="EMBL" id="FO203503">
    <property type="protein sequence ID" value="CCK81820.1"/>
    <property type="molecule type" value="Genomic_DNA"/>
</dbReference>
<dbReference type="KEGG" id="dto:TOL2_C36640"/>
<keyword evidence="4 7" id="KW-0812">Transmembrane</keyword>
<gene>
    <name evidence="9" type="ordered locus">TOL2_C36640</name>
</gene>
<protein>
    <submittedName>
        <fullName evidence="9">Predicted acyltransferase 3</fullName>
    </submittedName>
</protein>
<evidence type="ECO:0000256" key="4">
    <source>
        <dbReference type="ARBA" id="ARBA00022692"/>
    </source>
</evidence>
<evidence type="ECO:0000313" key="9">
    <source>
        <dbReference type="EMBL" id="CCK81820.1"/>
    </source>
</evidence>
<evidence type="ECO:0000256" key="3">
    <source>
        <dbReference type="ARBA" id="ARBA00022475"/>
    </source>
</evidence>
<organism evidence="9 10">
    <name type="scientific">Desulfobacula toluolica (strain DSM 7467 / Tol2)</name>
    <dbReference type="NCBI Taxonomy" id="651182"/>
    <lineage>
        <taxon>Bacteria</taxon>
        <taxon>Pseudomonadati</taxon>
        <taxon>Thermodesulfobacteriota</taxon>
        <taxon>Desulfobacteria</taxon>
        <taxon>Desulfobacterales</taxon>
        <taxon>Desulfobacteraceae</taxon>
        <taxon>Desulfobacula</taxon>
    </lineage>
</organism>
<feature type="transmembrane region" description="Helical" evidence="7">
    <location>
        <begin position="170"/>
        <end position="188"/>
    </location>
</feature>
<dbReference type="RefSeq" id="WP_014959005.1">
    <property type="nucleotide sequence ID" value="NC_018645.1"/>
</dbReference>
<keyword evidence="9" id="KW-0808">Transferase</keyword>
<comment type="similarity">
    <text evidence="2">Belongs to the acyltransferase 3 family.</text>
</comment>
<dbReference type="PANTHER" id="PTHR40074:SF2">
    <property type="entry name" value="O-ACETYLTRANSFERASE WECH"/>
    <property type="match status" value="1"/>
</dbReference>
<dbReference type="AlphaFoldDB" id="K0NMA3"/>
<dbReference type="HOGENOM" id="CLU_852245_0_0_7"/>
<reference evidence="9 10" key="1">
    <citation type="journal article" date="2013" name="Environ. Microbiol.">
        <title>Complete genome, catabolic sub-proteomes and key-metabolites of Desulfobacula toluolica Tol2, a marine, aromatic compound-degrading, sulfate-reducing bacterium.</title>
        <authorList>
            <person name="Wohlbrand L."/>
            <person name="Jacob J.H."/>
            <person name="Kube M."/>
            <person name="Mussmann M."/>
            <person name="Jarling R."/>
            <person name="Beck A."/>
            <person name="Amann R."/>
            <person name="Wilkes H."/>
            <person name="Reinhardt R."/>
            <person name="Rabus R."/>
        </authorList>
    </citation>
    <scope>NUCLEOTIDE SEQUENCE [LARGE SCALE GENOMIC DNA]</scope>
    <source>
        <strain evidence="10">DSM 7467 / Tol2</strain>
    </source>
</reference>
<dbReference type="InterPro" id="IPR002656">
    <property type="entry name" value="Acyl_transf_3_dom"/>
</dbReference>
<dbReference type="GO" id="GO:0005886">
    <property type="term" value="C:plasma membrane"/>
    <property type="evidence" value="ECO:0007669"/>
    <property type="project" value="UniProtKB-SubCell"/>
</dbReference>
<dbReference type="GO" id="GO:0016413">
    <property type="term" value="F:O-acetyltransferase activity"/>
    <property type="evidence" value="ECO:0007669"/>
    <property type="project" value="TreeGrafter"/>
</dbReference>
<name>K0NMA3_DESTT</name>
<feature type="transmembrane region" description="Helical" evidence="7">
    <location>
        <begin position="120"/>
        <end position="140"/>
    </location>
</feature>
<evidence type="ECO:0000256" key="1">
    <source>
        <dbReference type="ARBA" id="ARBA00004651"/>
    </source>
</evidence>
<dbReference type="Proteomes" id="UP000007347">
    <property type="component" value="Chromosome"/>
</dbReference>
<sequence length="317" mass="37519">MKDDIRMNYIDFLRCLAIFYIVGIHHIDDYAGDIYHNNVDDVITYIFLGLFVFISGYLLSLRTCINNTKDILDFIFKRFLRIYPLYVLGLLLFFFSKLISFKSFLLHLPFLNILLDKSVFTLWFVTMICIFYLFYPLFVYKYSLLKSSAVLLVLSVIICILRKIFGLFDIRLLVYLPVFFMGIIFAKHNVKEKYFNNKKIIMGSVMLFAMALFLYFSLNRFNKIFLMAFIMSSIPSVLLIGEYCSKIIHKYVYSAISYASFCMYLFHRLVFSLLTHIYNPSNHIYMVIYLSVIGLPIIIATSFYIQKYYDYSIEQIS</sequence>
<dbReference type="OrthoDB" id="5423115at2"/>
<dbReference type="GO" id="GO:0009246">
    <property type="term" value="P:enterobacterial common antigen biosynthetic process"/>
    <property type="evidence" value="ECO:0007669"/>
    <property type="project" value="TreeGrafter"/>
</dbReference>
<evidence type="ECO:0000256" key="7">
    <source>
        <dbReference type="SAM" id="Phobius"/>
    </source>
</evidence>
<feature type="transmembrane region" description="Helical" evidence="7">
    <location>
        <begin position="256"/>
        <end position="278"/>
    </location>
</feature>
<feature type="transmembrane region" description="Helical" evidence="7">
    <location>
        <begin position="82"/>
        <end position="100"/>
    </location>
</feature>
<keyword evidence="10" id="KW-1185">Reference proteome</keyword>
<evidence type="ECO:0000256" key="2">
    <source>
        <dbReference type="ARBA" id="ARBA00007400"/>
    </source>
</evidence>
<feature type="transmembrane region" description="Helical" evidence="7">
    <location>
        <begin position="224"/>
        <end position="244"/>
    </location>
</feature>
<keyword evidence="5 7" id="KW-1133">Transmembrane helix</keyword>
<feature type="transmembrane region" description="Helical" evidence="7">
    <location>
        <begin position="200"/>
        <end position="218"/>
    </location>
</feature>
<feature type="transmembrane region" description="Helical" evidence="7">
    <location>
        <begin position="42"/>
        <end position="61"/>
    </location>
</feature>
<dbReference type="PATRIC" id="fig|651182.5.peg.4304"/>
<evidence type="ECO:0000256" key="5">
    <source>
        <dbReference type="ARBA" id="ARBA00022989"/>
    </source>
</evidence>
<accession>K0NMA3</accession>
<dbReference type="PANTHER" id="PTHR40074">
    <property type="entry name" value="O-ACETYLTRANSFERASE WECH"/>
    <property type="match status" value="1"/>
</dbReference>
<feature type="transmembrane region" description="Helical" evidence="7">
    <location>
        <begin position="147"/>
        <end position="164"/>
    </location>
</feature>
<feature type="domain" description="Acyltransferase 3" evidence="8">
    <location>
        <begin position="8"/>
        <end position="303"/>
    </location>
</feature>
<feature type="transmembrane region" description="Helical" evidence="7">
    <location>
        <begin position="284"/>
        <end position="305"/>
    </location>
</feature>
<keyword evidence="9" id="KW-0012">Acyltransferase</keyword>
<evidence type="ECO:0000259" key="8">
    <source>
        <dbReference type="Pfam" id="PF01757"/>
    </source>
</evidence>
<feature type="transmembrane region" description="Helical" evidence="7">
    <location>
        <begin position="12"/>
        <end position="27"/>
    </location>
</feature>
<proteinExistence type="inferred from homology"/>
<dbReference type="STRING" id="651182.TOL2_C36640"/>
<evidence type="ECO:0000313" key="10">
    <source>
        <dbReference type="Proteomes" id="UP000007347"/>
    </source>
</evidence>
<keyword evidence="6 7" id="KW-0472">Membrane</keyword>
<keyword evidence="3" id="KW-1003">Cell membrane</keyword>
<dbReference type="Pfam" id="PF01757">
    <property type="entry name" value="Acyl_transf_3"/>
    <property type="match status" value="1"/>
</dbReference>
<evidence type="ECO:0000256" key="6">
    <source>
        <dbReference type="ARBA" id="ARBA00023136"/>
    </source>
</evidence>